<proteinExistence type="predicted"/>
<dbReference type="AlphaFoldDB" id="A0A6F8PNY3"/>
<evidence type="ECO:0000313" key="2">
    <source>
        <dbReference type="EMBL" id="BBP43754.1"/>
    </source>
</evidence>
<name>A0A6F8PNY3_9GAMM</name>
<dbReference type="EMBL" id="AP021888">
    <property type="protein sequence ID" value="BBP43754.1"/>
    <property type="molecule type" value="Genomic_DNA"/>
</dbReference>
<dbReference type="RefSeq" id="WP_173291529.1">
    <property type="nucleotide sequence ID" value="NZ_AP021888.1"/>
</dbReference>
<dbReference type="Proteomes" id="UP000501466">
    <property type="component" value="Chromosome"/>
</dbReference>
<reference evidence="3" key="1">
    <citation type="submission" date="2019-11" db="EMBL/GenBank/DDBJ databases">
        <title>Isolation and characterization of two novel species in the genus Thiomicrorhabdus.</title>
        <authorList>
            <person name="Mochizuki J."/>
            <person name="Kojima H."/>
            <person name="Fukui M."/>
        </authorList>
    </citation>
    <scope>NUCLEOTIDE SEQUENCE [LARGE SCALE GENOMIC DNA]</scope>
    <source>
        <strain evidence="3">AkT22</strain>
    </source>
</reference>
<keyword evidence="1" id="KW-0732">Signal</keyword>
<organism evidence="2 3">
    <name type="scientific">Thiosulfativibrio zosterae</name>
    <dbReference type="NCBI Taxonomy" id="2675053"/>
    <lineage>
        <taxon>Bacteria</taxon>
        <taxon>Pseudomonadati</taxon>
        <taxon>Pseudomonadota</taxon>
        <taxon>Gammaproteobacteria</taxon>
        <taxon>Thiotrichales</taxon>
        <taxon>Piscirickettsiaceae</taxon>
        <taxon>Thiosulfativibrio</taxon>
    </lineage>
</organism>
<dbReference type="Gene3D" id="2.40.160.10">
    <property type="entry name" value="Porin"/>
    <property type="match status" value="1"/>
</dbReference>
<evidence type="ECO:0000256" key="1">
    <source>
        <dbReference type="SAM" id="SignalP"/>
    </source>
</evidence>
<feature type="signal peptide" evidence="1">
    <location>
        <begin position="1"/>
        <end position="32"/>
    </location>
</feature>
<keyword evidence="3" id="KW-1185">Reference proteome</keyword>
<dbReference type="KEGG" id="tzo:THMIRHAT_15000"/>
<sequence>MKKNLLSKNIQAIIATSALGLTSLSTPQIVFADEFTDALTGGKATVDIRVRYEGVDQKGTDNAAAFTERTRIGYMTGDFKGFSAFMEMSDTSSLGARDGYKVPLGPDANTGTKAIVLDPSITVLNQAWIGYKISETQLKAGEQRIIIDNRFLGNVGWRQKEQTYTGFSLKSKDIASTLIDYAYITNASNPVGVELPMKTHAFKAQYDGFSFAKLEGYAFLIDYDAGTDSSTMGARLSGGTPITEDMKIKYHLEYASQGDYADSKNITGGEYTRAELGLAYKTGSITLGQEKLGGDGTKSFNTPLATLHLYNGWADKFLVTPATGLVDNYIDISGKAFGLKLAAIYHDFSADKGSTKYGTEYDLLVAKKFNKIYTAGIKYAAYSADKLYTDTNKVWIWGEAKF</sequence>
<dbReference type="InterPro" id="IPR023614">
    <property type="entry name" value="Porin_dom_sf"/>
</dbReference>
<gene>
    <name evidence="2" type="ORF">THMIRHAT_15000</name>
</gene>
<protein>
    <recommendedName>
        <fullName evidence="4">Alginate export domain-containing protein</fullName>
    </recommendedName>
</protein>
<accession>A0A6F8PNY3</accession>
<feature type="chain" id="PRO_5026227716" description="Alginate export domain-containing protein" evidence="1">
    <location>
        <begin position="33"/>
        <end position="402"/>
    </location>
</feature>
<evidence type="ECO:0000313" key="3">
    <source>
        <dbReference type="Proteomes" id="UP000501466"/>
    </source>
</evidence>
<evidence type="ECO:0008006" key="4">
    <source>
        <dbReference type="Google" id="ProtNLM"/>
    </source>
</evidence>